<keyword evidence="4 8" id="KW-0812">Transmembrane</keyword>
<evidence type="ECO:0000256" key="8">
    <source>
        <dbReference type="RuleBase" id="RU363032"/>
    </source>
</evidence>
<keyword evidence="2 8" id="KW-0813">Transport</keyword>
<feature type="region of interest" description="Disordered" evidence="9">
    <location>
        <begin position="219"/>
        <end position="239"/>
    </location>
</feature>
<proteinExistence type="inferred from homology"/>
<evidence type="ECO:0000256" key="9">
    <source>
        <dbReference type="SAM" id="MobiDB-lite"/>
    </source>
</evidence>
<dbReference type="GO" id="GO:0022857">
    <property type="term" value="F:transmembrane transporter activity"/>
    <property type="evidence" value="ECO:0007669"/>
    <property type="project" value="InterPro"/>
</dbReference>
<keyword evidence="6 8" id="KW-1133">Transmembrane helix</keyword>
<feature type="transmembrane region" description="Helical" evidence="8">
    <location>
        <begin position="183"/>
        <end position="204"/>
    </location>
</feature>
<dbReference type="PANTHER" id="PTHR30614:SF0">
    <property type="entry name" value="L-CYSTINE TRANSPORT SYSTEM PERMEASE PROTEIN TCYL"/>
    <property type="match status" value="1"/>
</dbReference>
<dbReference type="GO" id="GO:0043190">
    <property type="term" value="C:ATP-binding cassette (ABC) transporter complex"/>
    <property type="evidence" value="ECO:0007669"/>
    <property type="project" value="InterPro"/>
</dbReference>
<evidence type="ECO:0000313" key="11">
    <source>
        <dbReference type="EMBL" id="RFS85222.1"/>
    </source>
</evidence>
<comment type="subcellular location">
    <subcellularLocation>
        <location evidence="1 8">Cell membrane</location>
        <topology evidence="1 8">Multi-pass membrane protein</topology>
    </subcellularLocation>
</comment>
<evidence type="ECO:0000256" key="2">
    <source>
        <dbReference type="ARBA" id="ARBA00022448"/>
    </source>
</evidence>
<sequence length="239" mass="26234">MSTVLDSYEQWLDGAWVTVQLTVYGCALALVLALAFGLAGTSRRWWVRVLNRIYVEFFRGTATLVLLYWFFYALPLVGLKITSPMTTAVLALGLNVGAYGAEVVRGSINAVPRAQYEATVALNFTPFQRMRRVLLPQAFALMLPPFGNLVIELMKGTAIVYTIGMVDLTKVSKNIQGFSGETVAPFLAVLVLYFVIAQVLQLFIRYAEWRVDRMLGRRPSREPSVSTVAAGAPGAGVSG</sequence>
<organism evidence="11 12">
    <name type="scientific">Actinomadura spongiicola</name>
    <dbReference type="NCBI Taxonomy" id="2303421"/>
    <lineage>
        <taxon>Bacteria</taxon>
        <taxon>Bacillati</taxon>
        <taxon>Actinomycetota</taxon>
        <taxon>Actinomycetes</taxon>
        <taxon>Streptosporangiales</taxon>
        <taxon>Thermomonosporaceae</taxon>
        <taxon>Actinomadura</taxon>
    </lineage>
</organism>
<name>A0A372GJ62_9ACTN</name>
<dbReference type="InterPro" id="IPR035906">
    <property type="entry name" value="MetI-like_sf"/>
</dbReference>
<dbReference type="InterPro" id="IPR000515">
    <property type="entry name" value="MetI-like"/>
</dbReference>
<dbReference type="GO" id="GO:0006865">
    <property type="term" value="P:amino acid transport"/>
    <property type="evidence" value="ECO:0007669"/>
    <property type="project" value="UniProtKB-KW"/>
</dbReference>
<evidence type="ECO:0000256" key="5">
    <source>
        <dbReference type="ARBA" id="ARBA00022970"/>
    </source>
</evidence>
<dbReference type="AlphaFoldDB" id="A0A372GJ62"/>
<comment type="caution">
    <text evidence="11">The sequence shown here is derived from an EMBL/GenBank/DDBJ whole genome shotgun (WGS) entry which is preliminary data.</text>
</comment>
<dbReference type="SUPFAM" id="SSF161098">
    <property type="entry name" value="MetI-like"/>
    <property type="match status" value="1"/>
</dbReference>
<accession>A0A372GJ62</accession>
<evidence type="ECO:0000259" key="10">
    <source>
        <dbReference type="PROSITE" id="PS50928"/>
    </source>
</evidence>
<evidence type="ECO:0000256" key="4">
    <source>
        <dbReference type="ARBA" id="ARBA00022692"/>
    </source>
</evidence>
<evidence type="ECO:0000256" key="7">
    <source>
        <dbReference type="ARBA" id="ARBA00023136"/>
    </source>
</evidence>
<evidence type="ECO:0000256" key="1">
    <source>
        <dbReference type="ARBA" id="ARBA00004651"/>
    </source>
</evidence>
<comment type="similarity">
    <text evidence="8">Belongs to the binding-protein-dependent transport system permease family.</text>
</comment>
<feature type="transmembrane region" description="Helical" evidence="8">
    <location>
        <begin position="21"/>
        <end position="41"/>
    </location>
</feature>
<dbReference type="NCBIfam" id="TIGR01726">
    <property type="entry name" value="HEQRo_perm_3TM"/>
    <property type="match status" value="1"/>
</dbReference>
<keyword evidence="3" id="KW-1003">Cell membrane</keyword>
<reference evidence="11 12" key="1">
    <citation type="submission" date="2018-08" db="EMBL/GenBank/DDBJ databases">
        <title>Actinomadura spongicola sp. nov., isolated from marine sponge Leucetta chagosensis.</title>
        <authorList>
            <person name="Li L."/>
            <person name="Lin H.W."/>
        </authorList>
    </citation>
    <scope>NUCLEOTIDE SEQUENCE [LARGE SCALE GENOMIC DNA]</scope>
    <source>
        <strain evidence="11 12">LHW52907</strain>
    </source>
</reference>
<dbReference type="Gene3D" id="1.10.3720.10">
    <property type="entry name" value="MetI-like"/>
    <property type="match status" value="1"/>
</dbReference>
<dbReference type="PANTHER" id="PTHR30614">
    <property type="entry name" value="MEMBRANE COMPONENT OF AMINO ACID ABC TRANSPORTER"/>
    <property type="match status" value="1"/>
</dbReference>
<gene>
    <name evidence="11" type="primary">ehuC</name>
    <name evidence="11" type="ORF">D0T12_09170</name>
</gene>
<feature type="domain" description="ABC transmembrane type-1" evidence="10">
    <location>
        <begin position="15"/>
        <end position="204"/>
    </location>
</feature>
<dbReference type="CDD" id="cd06261">
    <property type="entry name" value="TM_PBP2"/>
    <property type="match status" value="1"/>
</dbReference>
<dbReference type="InterPro" id="IPR010065">
    <property type="entry name" value="AA_ABC_transptr_permease_3TM"/>
</dbReference>
<dbReference type="OrthoDB" id="9814902at2"/>
<dbReference type="InterPro" id="IPR014342">
    <property type="entry name" value="Ectoine_EhuC"/>
</dbReference>
<feature type="transmembrane region" description="Helical" evidence="8">
    <location>
        <begin position="138"/>
        <end position="163"/>
    </location>
</feature>
<dbReference type="RefSeq" id="WP_117399085.1">
    <property type="nucleotide sequence ID" value="NZ_QVNQ01000003.1"/>
</dbReference>
<evidence type="ECO:0000256" key="3">
    <source>
        <dbReference type="ARBA" id="ARBA00022475"/>
    </source>
</evidence>
<keyword evidence="7 8" id="KW-0472">Membrane</keyword>
<dbReference type="Proteomes" id="UP000262882">
    <property type="component" value="Unassembled WGS sequence"/>
</dbReference>
<evidence type="ECO:0000313" key="12">
    <source>
        <dbReference type="Proteomes" id="UP000262882"/>
    </source>
</evidence>
<feature type="transmembrane region" description="Helical" evidence="8">
    <location>
        <begin position="84"/>
        <end position="104"/>
    </location>
</feature>
<dbReference type="PROSITE" id="PS50928">
    <property type="entry name" value="ABC_TM1"/>
    <property type="match status" value="1"/>
</dbReference>
<evidence type="ECO:0000256" key="6">
    <source>
        <dbReference type="ARBA" id="ARBA00022989"/>
    </source>
</evidence>
<dbReference type="NCBIfam" id="TIGR03004">
    <property type="entry name" value="ectoine_ehuC"/>
    <property type="match status" value="1"/>
</dbReference>
<keyword evidence="5" id="KW-0029">Amino-acid transport</keyword>
<dbReference type="EMBL" id="QVNQ01000003">
    <property type="protein sequence ID" value="RFS85222.1"/>
    <property type="molecule type" value="Genomic_DNA"/>
</dbReference>
<feature type="transmembrane region" description="Helical" evidence="8">
    <location>
        <begin position="53"/>
        <end position="72"/>
    </location>
</feature>
<protein>
    <submittedName>
        <fullName evidence="11">Ectoine/hydroxyectoine ABC transporter permease subunit EhuC</fullName>
    </submittedName>
</protein>
<dbReference type="InterPro" id="IPR043429">
    <property type="entry name" value="ArtM/GltK/GlnP/TcyL/YhdX-like"/>
</dbReference>
<dbReference type="Pfam" id="PF00528">
    <property type="entry name" value="BPD_transp_1"/>
    <property type="match status" value="1"/>
</dbReference>
<keyword evidence="12" id="KW-1185">Reference proteome</keyword>